<dbReference type="PANTHER" id="PTHR15184:SF81">
    <property type="entry name" value="FLAGELLUM-SPECIFIC ATP SYNTHASE"/>
    <property type="match status" value="1"/>
</dbReference>
<dbReference type="InterPro" id="IPR005714">
    <property type="entry name" value="ATPase_T3SS_FliI/YscN"/>
</dbReference>
<dbReference type="InterPro" id="IPR040627">
    <property type="entry name" value="T3SS_ATPase_C"/>
</dbReference>
<dbReference type="STRING" id="44577.ATY38_03410"/>
<keyword evidence="12" id="KW-1278">Translocase</keyword>
<dbReference type="GO" id="GO:0005737">
    <property type="term" value="C:cytoplasm"/>
    <property type="evidence" value="ECO:0007669"/>
    <property type="project" value="UniProtKB-SubCell"/>
</dbReference>
<dbReference type="EMBL" id="FOFX01000001">
    <property type="protein sequence ID" value="SEP65002.1"/>
    <property type="molecule type" value="Genomic_DNA"/>
</dbReference>
<dbReference type="GO" id="GO:0046933">
    <property type="term" value="F:proton-transporting ATP synthase activity, rotational mechanism"/>
    <property type="evidence" value="ECO:0007669"/>
    <property type="project" value="TreeGrafter"/>
</dbReference>
<organism evidence="18 19">
    <name type="scientific">Nitrosomonas ureae</name>
    <dbReference type="NCBI Taxonomy" id="44577"/>
    <lineage>
        <taxon>Bacteria</taxon>
        <taxon>Pseudomonadati</taxon>
        <taxon>Pseudomonadota</taxon>
        <taxon>Betaproteobacteria</taxon>
        <taxon>Nitrosomonadales</taxon>
        <taxon>Nitrosomonadaceae</taxon>
        <taxon>Nitrosomonas</taxon>
    </lineage>
</organism>
<evidence type="ECO:0000256" key="2">
    <source>
        <dbReference type="ARBA" id="ARBA00008936"/>
    </source>
</evidence>
<reference evidence="18 19" key="1">
    <citation type="submission" date="2016-10" db="EMBL/GenBank/DDBJ databases">
        <authorList>
            <person name="de Groot N.N."/>
        </authorList>
    </citation>
    <scope>NUCLEOTIDE SEQUENCE [LARGE SCALE GENOMIC DNA]</scope>
    <source>
        <strain evidence="18 19">Nm9</strain>
    </source>
</reference>
<keyword evidence="15" id="KW-0066">ATP synthesis</keyword>
<evidence type="ECO:0000256" key="15">
    <source>
        <dbReference type="ARBA" id="ARBA00023310"/>
    </source>
</evidence>
<dbReference type="Gene3D" id="3.40.50.12240">
    <property type="match status" value="1"/>
</dbReference>
<evidence type="ECO:0000256" key="12">
    <source>
        <dbReference type="ARBA" id="ARBA00022967"/>
    </source>
</evidence>
<dbReference type="NCBIfam" id="TIGR03496">
    <property type="entry name" value="FliI_clade1"/>
    <property type="match status" value="1"/>
</dbReference>
<gene>
    <name evidence="18" type="ORF">SAMN05421510_1001100</name>
</gene>
<dbReference type="SUPFAM" id="SSF52540">
    <property type="entry name" value="P-loop containing nucleoside triphosphate hydrolases"/>
    <property type="match status" value="1"/>
</dbReference>
<evidence type="ECO:0000256" key="6">
    <source>
        <dbReference type="ARBA" id="ARBA00022490"/>
    </source>
</evidence>
<dbReference type="GO" id="GO:0030254">
    <property type="term" value="P:protein secretion by the type III secretion system"/>
    <property type="evidence" value="ECO:0007669"/>
    <property type="project" value="InterPro"/>
</dbReference>
<evidence type="ECO:0000256" key="5">
    <source>
        <dbReference type="ARBA" id="ARBA00022448"/>
    </source>
</evidence>
<dbReference type="InterPro" id="IPR050053">
    <property type="entry name" value="ATPase_alpha/beta_chains"/>
</dbReference>
<keyword evidence="9" id="KW-1005">Bacterial flagellum biogenesis</keyword>
<keyword evidence="7" id="KW-0547">Nucleotide-binding</keyword>
<dbReference type="GO" id="GO:0030257">
    <property type="term" value="C:type III protein secretion system complex"/>
    <property type="evidence" value="ECO:0007669"/>
    <property type="project" value="InterPro"/>
</dbReference>
<evidence type="ECO:0000256" key="10">
    <source>
        <dbReference type="ARBA" id="ARBA00022840"/>
    </source>
</evidence>
<name>A0A1H8ZKM2_9PROT</name>
<accession>A0A1H8ZKM2</accession>
<keyword evidence="14" id="KW-1006">Bacterial flagellum protein export</keyword>
<evidence type="ECO:0000256" key="1">
    <source>
        <dbReference type="ARBA" id="ARBA00004496"/>
    </source>
</evidence>
<comment type="similarity">
    <text evidence="2">Belongs to the ATPase alpha/beta chains family.</text>
</comment>
<comment type="catalytic activity">
    <reaction evidence="16">
        <text>ATP + H2O + cellular proteinSide 1 = ADP + phosphate + cellular proteinSide 2.</text>
        <dbReference type="EC" id="7.4.2.8"/>
    </reaction>
</comment>
<evidence type="ECO:0000256" key="14">
    <source>
        <dbReference type="ARBA" id="ARBA00023225"/>
    </source>
</evidence>
<dbReference type="InterPro" id="IPR020005">
    <property type="entry name" value="FliI_clade1"/>
</dbReference>
<protein>
    <recommendedName>
        <fullName evidence="4">Flagellum-specific ATP synthase</fullName>
        <ecNumber evidence="3">7.1.2.2</ecNumber>
    </recommendedName>
</protein>
<evidence type="ECO:0000256" key="9">
    <source>
        <dbReference type="ARBA" id="ARBA00022795"/>
    </source>
</evidence>
<evidence type="ECO:0000313" key="19">
    <source>
        <dbReference type="Proteomes" id="UP000181998"/>
    </source>
</evidence>
<dbReference type="EC" id="7.1.2.2" evidence="3"/>
<keyword evidence="5" id="KW-0813">Transport</keyword>
<proteinExistence type="inferred from homology"/>
<keyword evidence="11" id="KW-0653">Protein transport</keyword>
<keyword evidence="8" id="KW-0375">Hydrogen ion transport</keyword>
<keyword evidence="6" id="KW-0963">Cytoplasm</keyword>
<dbReference type="GO" id="GO:0005524">
    <property type="term" value="F:ATP binding"/>
    <property type="evidence" value="ECO:0007669"/>
    <property type="project" value="UniProtKB-KW"/>
</dbReference>
<dbReference type="CDD" id="cd01136">
    <property type="entry name" value="ATPase_flagellum-secretory_path_III"/>
    <property type="match status" value="1"/>
</dbReference>
<dbReference type="Proteomes" id="UP000181998">
    <property type="component" value="Unassembled WGS sequence"/>
</dbReference>
<dbReference type="AlphaFoldDB" id="A0A1H8ZKM2"/>
<dbReference type="RefSeq" id="WP_074719462.1">
    <property type="nucleotide sequence ID" value="NZ_FOFX01000001.1"/>
</dbReference>
<dbReference type="FunFam" id="3.40.50.12240:FF:000002">
    <property type="entry name" value="Flagellum-specific ATP synthase FliI"/>
    <property type="match status" value="1"/>
</dbReference>
<dbReference type="GO" id="GO:0016887">
    <property type="term" value="F:ATP hydrolysis activity"/>
    <property type="evidence" value="ECO:0007669"/>
    <property type="project" value="InterPro"/>
</dbReference>
<dbReference type="Pfam" id="PF18269">
    <property type="entry name" value="T3SS_ATPase_C"/>
    <property type="match status" value="1"/>
</dbReference>
<keyword evidence="10" id="KW-0067">ATP-binding</keyword>
<sequence length="466" mass="50517">MSRHEQWSSFLKNCTQVINPTNSFLLSGTVTKVTGLVMEAVGLRLAVGSSCTVFLANGQNVSAEVVGFSGERLFLMPSSDVYGLSPGARVFPSEALNEPPRIGNFQPPRRRAADRAKHVIVGPELLGRVLNGVGEPLDRLGPTHAEHSVPLYSRPFNPLERTPVSEPLDVGVRAINTLLTVGRGQRMGLFAGSGVGKSVLLGMMARYTTADVIVVGLIGERGREVKEFIENILGKGGLARSVVVAAPADTSPLLRLQGAAYATAIAEYFRDSGKHVLLIMDSLTRYAMAQREISLAIGEPPATKGYPPSVFAKLPQLVERAGNGNQAGGSITAFYTVLAEGDDQNDPIVDSARAILDGHIVLSRRLAEAGHYPAIDIEASISRVMTSVVPQKQIDMARQFKSLYARYQRSHDLISVGAYVAGTDPELDRAIRLYPSFEKFLHQTMSQYENFADSLVKLTKLFEIER</sequence>
<dbReference type="GO" id="GO:0044780">
    <property type="term" value="P:bacterial-type flagellum assembly"/>
    <property type="evidence" value="ECO:0007669"/>
    <property type="project" value="InterPro"/>
</dbReference>
<evidence type="ECO:0000256" key="13">
    <source>
        <dbReference type="ARBA" id="ARBA00023065"/>
    </source>
</evidence>
<dbReference type="SMART" id="SM00382">
    <property type="entry name" value="AAA"/>
    <property type="match status" value="1"/>
</dbReference>
<evidence type="ECO:0000256" key="11">
    <source>
        <dbReference type="ARBA" id="ARBA00022927"/>
    </source>
</evidence>
<keyword evidence="13" id="KW-0406">Ion transport</keyword>
<evidence type="ECO:0000259" key="17">
    <source>
        <dbReference type="SMART" id="SM00382"/>
    </source>
</evidence>
<dbReference type="InterPro" id="IPR003593">
    <property type="entry name" value="AAA+_ATPase"/>
</dbReference>
<dbReference type="Pfam" id="PF00006">
    <property type="entry name" value="ATP-synt_ab"/>
    <property type="match status" value="1"/>
</dbReference>
<dbReference type="GO" id="GO:0071973">
    <property type="term" value="P:bacterial-type flagellum-dependent cell motility"/>
    <property type="evidence" value="ECO:0007669"/>
    <property type="project" value="InterPro"/>
</dbReference>
<evidence type="ECO:0000256" key="16">
    <source>
        <dbReference type="ARBA" id="ARBA00034006"/>
    </source>
</evidence>
<evidence type="ECO:0000256" key="7">
    <source>
        <dbReference type="ARBA" id="ARBA00022741"/>
    </source>
</evidence>
<evidence type="ECO:0000256" key="4">
    <source>
        <dbReference type="ARBA" id="ARBA00020580"/>
    </source>
</evidence>
<dbReference type="InterPro" id="IPR020003">
    <property type="entry name" value="ATPase_a/bsu_AS"/>
</dbReference>
<dbReference type="GO" id="GO:0008564">
    <property type="term" value="F:protein-exporting ATPase activity"/>
    <property type="evidence" value="ECO:0007669"/>
    <property type="project" value="UniProtKB-EC"/>
</dbReference>
<dbReference type="CDD" id="cd18117">
    <property type="entry name" value="ATP-synt_flagellum-secretory_path_III_N"/>
    <property type="match status" value="1"/>
</dbReference>
<dbReference type="InterPro" id="IPR000194">
    <property type="entry name" value="ATPase_F1/V1/A1_a/bsu_nucl-bd"/>
</dbReference>
<dbReference type="NCBIfam" id="TIGR01026">
    <property type="entry name" value="fliI_yscN"/>
    <property type="match status" value="1"/>
</dbReference>
<evidence type="ECO:0000256" key="3">
    <source>
        <dbReference type="ARBA" id="ARBA00012473"/>
    </source>
</evidence>
<comment type="subcellular location">
    <subcellularLocation>
        <location evidence="1">Cytoplasm</location>
    </subcellularLocation>
</comment>
<dbReference type="InterPro" id="IPR027417">
    <property type="entry name" value="P-loop_NTPase"/>
</dbReference>
<dbReference type="OrthoDB" id="9803053at2"/>
<dbReference type="PROSITE" id="PS00152">
    <property type="entry name" value="ATPASE_ALPHA_BETA"/>
    <property type="match status" value="1"/>
</dbReference>
<feature type="domain" description="AAA+ ATPase" evidence="17">
    <location>
        <begin position="183"/>
        <end position="366"/>
    </location>
</feature>
<dbReference type="PANTHER" id="PTHR15184">
    <property type="entry name" value="ATP SYNTHASE"/>
    <property type="match status" value="1"/>
</dbReference>
<evidence type="ECO:0000313" key="18">
    <source>
        <dbReference type="EMBL" id="SEP65002.1"/>
    </source>
</evidence>
<evidence type="ECO:0000256" key="8">
    <source>
        <dbReference type="ARBA" id="ARBA00022781"/>
    </source>
</evidence>